<feature type="region of interest" description="Disordered" evidence="8">
    <location>
        <begin position="1"/>
        <end position="34"/>
    </location>
</feature>
<reference evidence="12 13" key="1">
    <citation type="submission" date="2018-05" db="EMBL/GenBank/DDBJ databases">
        <title>Comparative genomics of bacterial root endophytes of switchgrass collected from native prairies over two seasons.</title>
        <authorList>
            <person name="Tang Y."/>
        </authorList>
    </citation>
    <scope>NUCLEOTIDE SEQUENCE [LARGE SCALE GENOMIC DNA]</scope>
    <source>
        <strain evidence="12 13">NFIX32</strain>
    </source>
</reference>
<dbReference type="Gene3D" id="3.30.300.30">
    <property type="match status" value="1"/>
</dbReference>
<comment type="caution">
    <text evidence="12">The sequence shown here is derived from an EMBL/GenBank/DDBJ whole genome shotgun (WGS) entry which is preliminary data.</text>
</comment>
<feature type="domain" description="PKS/mFAS DH" evidence="11">
    <location>
        <begin position="1737"/>
        <end position="2034"/>
    </location>
</feature>
<dbReference type="InterPro" id="IPR016036">
    <property type="entry name" value="Malonyl_transacylase_ACP-bd"/>
</dbReference>
<dbReference type="Pfam" id="PF00501">
    <property type="entry name" value="AMP-binding"/>
    <property type="match status" value="1"/>
</dbReference>
<dbReference type="Proteomes" id="UP000247755">
    <property type="component" value="Unassembled WGS sequence"/>
</dbReference>
<evidence type="ECO:0000313" key="12">
    <source>
        <dbReference type="EMBL" id="PXX41222.1"/>
    </source>
</evidence>
<dbReference type="Pfam" id="PF13193">
    <property type="entry name" value="AMP-binding_C"/>
    <property type="match status" value="1"/>
</dbReference>
<dbReference type="SMART" id="SM00827">
    <property type="entry name" value="PKS_AT"/>
    <property type="match status" value="1"/>
</dbReference>
<sequence length="2678" mass="284711">MNAHTTTPATHAPVPLDLPRDYPAPVTPRYRRMRHDMPVPAAAAEAAGKRARQDGYAETTLWLAGLGMTLARYADQRSVPLDLITHADAQDEPARTRLTLDVAPEAPADVLLRATRGALDQRALHDAERVPAPVTVSFAGLPADLPEAALSEAALDDAGALFVDSELNFMLIRRAEGLSLECEYDEDRYEAATIAGMLTSWLGAATALSDAEAAPVGELPLWPAPALAAWRDTLRGPVAEIPDLTVSALIRAAAARTPDAIAVETATQRLSYRELLQRAARVAREIRARGVQPGERVAVCVERRVDLLGALLGVMTAGCAYVPLDPGYPAARRDFILENADVRLVIAEAAADGAPARPQVALDTLLEGAPGDAAGTDFSDDDPSAIAYVIYTSGSTGQPKGVRVAHRAAVNLLLAMHERSGLQAGETWLAVTTPMFDIAFAELFVPLVAGGRVWLASRDETADPLALASRIDAAQARVLQATPATWRMLVAAQWRGKPDLTAVCGGEALDEPLARALRPLVGRLCNVYGPTEATVWATWHEVRDHGFVAIGAPLRNVHLHILDTHGAPVPPGVAGELYIGGAGLADGYHGRDSLTRERFVEATLDGGRKVRLYRTGDLVRASASGAIRWLARLDNQVKLRGFRIELGDVEAALTALPGVRQAVAIVERVDEQDQRLVAYVVHDDGAATDRSAPLRDALRRTLPDYMMPAAFVSIERVPLTDNGKVDRNALPALARAASPAPQAAAAGSTLERVQAIWRDVLRTPEVGVDVNFFDLGGHSMLLLQMQQKIEQAFGMRVPRVEFFRNPTVAGLAAHLDAHGQPAGAAGRPRGRSRGETPARPASVAVVGIGVRVPGASSVDAFWRNLREGVESRTEFSEAELRAAGVSPALLADPNYVRAGFVLDDIDAFDATFFGMSPREAELLDPQQRIFLECAWQALEDAGVDPQKEGDGIGVFAGTDASGYHKSVLAPLESDSAPAAAFQIRISNEKDHLPTRVSYRLNLHGPSVNVQTACSTSLVAVHLAAQSLLRGECDAALAGGVSIHVPHRIGYLYQEGMVASPDGHCRAFDRQGAGTVFGSGAGVVLLKRLDDALTAGDRIYAVVKGTAINNDGSGKVGYTAPSVDGQAAAIMEAHAAAGIDPRAIGYVEAHGTATPLGDPIEIAALTQAFRASTADTGFCAIGSVKTNIGHLDQAAGVAGLIKAVLTVFHGEIPPSLHCTQTNPDIPFDASPFFVNTQLRAWRPEGGVRVAGVSSIGIGGTNAHAILESAPEVAREAAVAGRGAQVLTLSARGEEALRALSTRYASFVEQGSADLASICYTANTGRSAFEQRAAWVVRERSELVSRLRAFGEGGEQPALLRGVYRNRRPRVAMLFTGQGSQYAGMGRELYEREPVFRAALDDCARLLEGELEVGLLEVLFGAWTALLDRTDYTQPALFALGYALRRTWEEWGVTPQVVMGHSLGEYMAAQAAGVLTLEAGLKLVASRGRLMQGRCEGGAMLSVMLDAATLRERLAEQGGGLVIAALNGPSQQVVAGTSAQIEALRARLARDGVRTDLLPGSHAFHSPLVEPMLGAYEDVLKATRLWVPQLPLVSNVSGAMAGAEVAAAGYWVEHTRAPVRFGVGIEALAAQGVDVVLEIGARPTLTALARQTLGPDSEVVLLASLRPGRGEVEQMLESAAALYVRGAALDWAALHRVDRPVKVALPTYPFQRKRHWVDASQHADASTHRHAASDEGGLHTLLGRRLKLPRSAEVRFEAEFRPDWPAYVDHHRLFGAMVVPGASHIAMFLAAAEAVYGEAGCVVDEILFLRPFVMPEAGRRTVQIVMRPPAAGQSHAIEMVTLAPQRDPADDAAWTLHVEARSIRGPRALPPAPDASELDAVKARCADYLSGADFYSKVWIPGMDTGNSFRWIDEIWRGDAEALCRTRLPALLEPIDGPFHAGLVESGFQLLNSCWQFATEELLKTDYIYVPFSIDSYRLYGRPATDRLWVHARIVRQGEGEENGVTADIRVFEDSGRVIAHVRGFEVRRLHRGAVHALLQGDGTDRLFATRWQRLDDLATPPLPADDCVLVVGDGAGTGAALAARLRGAGVRSVQVDAASHTGDDLTVPLADPASEAAWREALRAVAARAGKGTLHVVDLRALDLGAEADTPADPLAVQERLCGGALALVGALAQAGRPARVSFVTRGAQEPGGTLNVERATQATLAGLARVVAAEHPEWRCRTIDLDPATADPAAALAPLLHAAPDELQLAIRDGAVHVARLARAKPARRDAPPLEPNGSYLITGGLGGLGLRLAQQLAQAGVKRLVLMSRGTPDAAAAAAIDALRKQGCAVELARCDVADLAALRAAWHETVLSGPLPLKGIFHAAGALRDGVLGGQSWAEFAVPFHAKVAGALNLHALSLDAPLDCFVCFSSISALFGTAGQGNYAAANAYLDALVGARRTLGLPATSIQWGPFAEVGMAAALDRAHRDKTAARGLQALSPDELLKYVEAARRADVATVVIGNDDWQRYAQTEPSEGVCKLLADWFPKEAADAAPVATHDVRDRFDALALPALHDALATYLQAQIAVMLGRTAEEVAPTRGFLELGLDSLAAVEFRSKVQRDLRLSLPATFAFDYGNVELGADFLFERLKAERVPAADEPVPAAGAGNPGQAAGQAADEAVDDVDAELARLEASLRR</sequence>
<evidence type="ECO:0000259" key="11">
    <source>
        <dbReference type="PROSITE" id="PS52019"/>
    </source>
</evidence>
<dbReference type="InterPro" id="IPR014031">
    <property type="entry name" value="Ketoacyl_synth_C"/>
</dbReference>
<dbReference type="CDD" id="cd08955">
    <property type="entry name" value="KR_2_FAS_SDR_x"/>
    <property type="match status" value="1"/>
</dbReference>
<dbReference type="InterPro" id="IPR025110">
    <property type="entry name" value="AMP-bd_C"/>
</dbReference>
<dbReference type="InterPro" id="IPR050091">
    <property type="entry name" value="PKS_NRPS_Biosynth_Enz"/>
</dbReference>
<dbReference type="Gene3D" id="3.40.366.10">
    <property type="entry name" value="Malonyl-Coenzyme A Acyl Carrier Protein, domain 2"/>
    <property type="match status" value="1"/>
</dbReference>
<dbReference type="Gene3D" id="3.10.129.10">
    <property type="entry name" value="Hotdog Thioesterase"/>
    <property type="match status" value="1"/>
</dbReference>
<dbReference type="InterPro" id="IPR014043">
    <property type="entry name" value="Acyl_transferase_dom"/>
</dbReference>
<evidence type="ECO:0000259" key="9">
    <source>
        <dbReference type="PROSITE" id="PS50075"/>
    </source>
</evidence>
<feature type="region of interest" description="N-terminal hotdog fold" evidence="7">
    <location>
        <begin position="1737"/>
        <end position="1867"/>
    </location>
</feature>
<dbReference type="GO" id="GO:0006633">
    <property type="term" value="P:fatty acid biosynthetic process"/>
    <property type="evidence" value="ECO:0007669"/>
    <property type="project" value="InterPro"/>
</dbReference>
<dbReference type="RefSeq" id="WP_110281292.1">
    <property type="nucleotide sequence ID" value="NZ_QJJY01000001.1"/>
</dbReference>
<dbReference type="CDD" id="cd00833">
    <property type="entry name" value="PKS"/>
    <property type="match status" value="1"/>
</dbReference>
<feature type="domain" description="Carrier" evidence="9">
    <location>
        <begin position="744"/>
        <end position="819"/>
    </location>
</feature>
<dbReference type="SUPFAM" id="SSF51735">
    <property type="entry name" value="NAD(P)-binding Rossmann-fold domains"/>
    <property type="match status" value="2"/>
</dbReference>
<dbReference type="InterPro" id="IPR049552">
    <property type="entry name" value="PKS_DH_N"/>
</dbReference>
<dbReference type="Gene3D" id="1.10.1200.10">
    <property type="entry name" value="ACP-like"/>
    <property type="match status" value="2"/>
</dbReference>
<dbReference type="InterPro" id="IPR013968">
    <property type="entry name" value="PKS_KR"/>
</dbReference>
<evidence type="ECO:0000256" key="6">
    <source>
        <dbReference type="ARBA" id="ARBA00023268"/>
    </source>
</evidence>
<dbReference type="FunFam" id="3.40.47.10:FF:000042">
    <property type="entry name" value="Polyketide synthase Pks13"/>
    <property type="match status" value="1"/>
</dbReference>
<dbReference type="InterPro" id="IPR020841">
    <property type="entry name" value="PKS_Beta-ketoAc_synthase_dom"/>
</dbReference>
<dbReference type="Pfam" id="PF21089">
    <property type="entry name" value="PKS_DH_N"/>
    <property type="match status" value="1"/>
</dbReference>
<comment type="caution">
    <text evidence="7">Lacks conserved residue(s) required for the propagation of feature annotation.</text>
</comment>
<evidence type="ECO:0000256" key="3">
    <source>
        <dbReference type="ARBA" id="ARBA00022679"/>
    </source>
</evidence>
<dbReference type="Gene3D" id="3.10.129.120">
    <property type="match status" value="1"/>
</dbReference>
<dbReference type="Pfam" id="PF00698">
    <property type="entry name" value="Acyl_transf_1"/>
    <property type="match status" value="1"/>
</dbReference>
<dbReference type="Pfam" id="PF08659">
    <property type="entry name" value="KR"/>
    <property type="match status" value="1"/>
</dbReference>
<dbReference type="InterPro" id="IPR020845">
    <property type="entry name" value="AMP-binding_CS"/>
</dbReference>
<dbReference type="FunFam" id="3.40.50.980:FF:000001">
    <property type="entry name" value="Non-ribosomal peptide synthetase"/>
    <property type="match status" value="1"/>
</dbReference>
<keyword evidence="4" id="KW-0276">Fatty acid metabolism</keyword>
<feature type="compositionally biased region" description="Low complexity" evidence="8">
    <location>
        <begin position="1"/>
        <end position="13"/>
    </location>
</feature>
<dbReference type="Pfam" id="PF22621">
    <property type="entry name" value="CurL-like_PKS_C"/>
    <property type="match status" value="1"/>
</dbReference>
<dbReference type="Pfam" id="PF02801">
    <property type="entry name" value="Ketoacyl-synt_C"/>
    <property type="match status" value="1"/>
</dbReference>
<dbReference type="PROSITE" id="PS00606">
    <property type="entry name" value="KS3_1"/>
    <property type="match status" value="1"/>
</dbReference>
<feature type="domain" description="Carrier" evidence="9">
    <location>
        <begin position="2556"/>
        <end position="2630"/>
    </location>
</feature>
<dbReference type="InterPro" id="IPR036291">
    <property type="entry name" value="NAD(P)-bd_dom_sf"/>
</dbReference>
<keyword evidence="2" id="KW-0597">Phosphoprotein</keyword>
<dbReference type="PROSITE" id="PS00455">
    <property type="entry name" value="AMP_BINDING"/>
    <property type="match status" value="1"/>
</dbReference>
<keyword evidence="6" id="KW-0511">Multifunctional enzyme</keyword>
<dbReference type="SUPFAM" id="SSF55048">
    <property type="entry name" value="Probable ACP-binding domain of malonyl-CoA ACP transacylase"/>
    <property type="match status" value="1"/>
</dbReference>
<dbReference type="InterPro" id="IPR036736">
    <property type="entry name" value="ACP-like_sf"/>
</dbReference>
<dbReference type="SMART" id="SM00823">
    <property type="entry name" value="PKS_PP"/>
    <property type="match status" value="2"/>
</dbReference>
<dbReference type="InterPro" id="IPR016039">
    <property type="entry name" value="Thiolase-like"/>
</dbReference>
<dbReference type="Gene3D" id="3.40.50.980">
    <property type="match status" value="2"/>
</dbReference>
<dbReference type="FunFam" id="3.30.300.30:FF:000010">
    <property type="entry name" value="Enterobactin synthetase component F"/>
    <property type="match status" value="1"/>
</dbReference>
<dbReference type="SUPFAM" id="SSF47336">
    <property type="entry name" value="ACP-like"/>
    <property type="match status" value="2"/>
</dbReference>
<dbReference type="InterPro" id="IPR001227">
    <property type="entry name" value="Ac_transferase_dom_sf"/>
</dbReference>
<organism evidence="12 13">
    <name type="scientific">Burkholderia pyrrocinia</name>
    <name type="common">Pseudomonas pyrrocinia</name>
    <dbReference type="NCBI Taxonomy" id="60550"/>
    <lineage>
        <taxon>Bacteria</taxon>
        <taxon>Pseudomonadati</taxon>
        <taxon>Pseudomonadota</taxon>
        <taxon>Betaproteobacteria</taxon>
        <taxon>Burkholderiales</taxon>
        <taxon>Burkholderiaceae</taxon>
        <taxon>Burkholderia</taxon>
        <taxon>Burkholderia cepacia complex</taxon>
    </lineage>
</organism>
<evidence type="ECO:0000256" key="4">
    <source>
        <dbReference type="ARBA" id="ARBA00022832"/>
    </source>
</evidence>
<accession>A0A318JLU5</accession>
<protein>
    <submittedName>
        <fullName evidence="12">Amino acid adenylation domain-containing protein</fullName>
    </submittedName>
</protein>
<dbReference type="SUPFAM" id="SSF53901">
    <property type="entry name" value="Thiolase-like"/>
    <property type="match status" value="1"/>
</dbReference>
<dbReference type="InterPro" id="IPR009081">
    <property type="entry name" value="PP-bd_ACP"/>
</dbReference>
<dbReference type="NCBIfam" id="TIGR01733">
    <property type="entry name" value="AA-adenyl-dom"/>
    <property type="match status" value="1"/>
</dbReference>
<dbReference type="InterPro" id="IPR020806">
    <property type="entry name" value="PKS_PP-bd"/>
</dbReference>
<dbReference type="Gene3D" id="3.30.559.30">
    <property type="entry name" value="Nonribosomal peptide synthetase, condensation domain"/>
    <property type="match status" value="1"/>
</dbReference>
<dbReference type="SUPFAM" id="SSF52777">
    <property type="entry name" value="CoA-dependent acyltransferases"/>
    <property type="match status" value="1"/>
</dbReference>
<dbReference type="EMBL" id="QJJY01000001">
    <property type="protein sequence ID" value="PXX41222.1"/>
    <property type="molecule type" value="Genomic_DNA"/>
</dbReference>
<evidence type="ECO:0000256" key="1">
    <source>
        <dbReference type="ARBA" id="ARBA00022450"/>
    </source>
</evidence>
<dbReference type="InterPro" id="IPR049551">
    <property type="entry name" value="PKS_DH_C"/>
</dbReference>
<feature type="region of interest" description="Disordered" evidence="8">
    <location>
        <begin position="2638"/>
        <end position="2661"/>
    </location>
</feature>
<dbReference type="Pfam" id="PF00109">
    <property type="entry name" value="ketoacyl-synt"/>
    <property type="match status" value="1"/>
</dbReference>
<dbReference type="SMART" id="SM01294">
    <property type="entry name" value="PKS_PP_betabranch"/>
    <property type="match status" value="1"/>
</dbReference>
<evidence type="ECO:0000256" key="2">
    <source>
        <dbReference type="ARBA" id="ARBA00022553"/>
    </source>
</evidence>
<feature type="compositionally biased region" description="Low complexity" evidence="8">
    <location>
        <begin position="818"/>
        <end position="827"/>
    </location>
</feature>
<proteinExistence type="predicted"/>
<evidence type="ECO:0000256" key="8">
    <source>
        <dbReference type="SAM" id="MobiDB-lite"/>
    </source>
</evidence>
<dbReference type="PROSITE" id="PS50075">
    <property type="entry name" value="CARRIER"/>
    <property type="match status" value="2"/>
</dbReference>
<evidence type="ECO:0000256" key="7">
    <source>
        <dbReference type="PROSITE-ProRule" id="PRU01363"/>
    </source>
</evidence>
<evidence type="ECO:0000313" key="13">
    <source>
        <dbReference type="Proteomes" id="UP000247755"/>
    </source>
</evidence>
<keyword evidence="5" id="KW-0443">Lipid metabolism</keyword>
<dbReference type="InterPro" id="IPR016035">
    <property type="entry name" value="Acyl_Trfase/lysoPLipase"/>
</dbReference>
<dbReference type="GO" id="GO:0044550">
    <property type="term" value="P:secondary metabolite biosynthetic process"/>
    <property type="evidence" value="ECO:0007669"/>
    <property type="project" value="UniProtKB-ARBA"/>
</dbReference>
<dbReference type="GO" id="GO:0004312">
    <property type="term" value="F:fatty acid synthase activity"/>
    <property type="evidence" value="ECO:0007669"/>
    <property type="project" value="TreeGrafter"/>
</dbReference>
<dbReference type="Gene3D" id="3.40.47.10">
    <property type="match status" value="1"/>
</dbReference>
<dbReference type="SUPFAM" id="SSF52151">
    <property type="entry name" value="FabD/lysophospholipase-like"/>
    <property type="match status" value="1"/>
</dbReference>
<evidence type="ECO:0000256" key="5">
    <source>
        <dbReference type="ARBA" id="ARBA00023098"/>
    </source>
</evidence>
<keyword evidence="1" id="KW-0596">Phosphopantetheine</keyword>
<feature type="compositionally biased region" description="Low complexity" evidence="8">
    <location>
        <begin position="2643"/>
        <end position="2659"/>
    </location>
</feature>
<dbReference type="GO" id="GO:0031177">
    <property type="term" value="F:phosphopantetheine binding"/>
    <property type="evidence" value="ECO:0007669"/>
    <property type="project" value="InterPro"/>
</dbReference>
<dbReference type="InterPro" id="IPR014030">
    <property type="entry name" value="Ketoacyl_synth_N"/>
</dbReference>
<dbReference type="InterPro" id="IPR057326">
    <property type="entry name" value="KR_dom"/>
</dbReference>
<name>A0A318JLU5_BURPY</name>
<dbReference type="InterPro" id="IPR018201">
    <property type="entry name" value="Ketoacyl_synth_AS"/>
</dbReference>
<evidence type="ECO:0000259" key="10">
    <source>
        <dbReference type="PROSITE" id="PS52004"/>
    </source>
</evidence>
<dbReference type="Pfam" id="PF00550">
    <property type="entry name" value="PP-binding"/>
    <property type="match status" value="2"/>
</dbReference>
<feature type="domain" description="Ketosynthase family 3 (KS3)" evidence="10">
    <location>
        <begin position="840"/>
        <end position="1267"/>
    </location>
</feature>
<dbReference type="InterPro" id="IPR049900">
    <property type="entry name" value="PKS_mFAS_DH"/>
</dbReference>
<dbReference type="InterPro" id="IPR010071">
    <property type="entry name" value="AA_adenyl_dom"/>
</dbReference>
<dbReference type="PROSITE" id="PS52004">
    <property type="entry name" value="KS3_2"/>
    <property type="match status" value="1"/>
</dbReference>
<dbReference type="SUPFAM" id="SSF56801">
    <property type="entry name" value="Acetyl-CoA synthetase-like"/>
    <property type="match status" value="1"/>
</dbReference>
<dbReference type="PANTHER" id="PTHR43775">
    <property type="entry name" value="FATTY ACID SYNTHASE"/>
    <property type="match status" value="1"/>
</dbReference>
<dbReference type="Gene3D" id="2.30.38.10">
    <property type="entry name" value="Luciferase, Domain 3"/>
    <property type="match status" value="1"/>
</dbReference>
<dbReference type="SMART" id="SM00822">
    <property type="entry name" value="PKS_KR"/>
    <property type="match status" value="1"/>
</dbReference>
<dbReference type="InterPro" id="IPR020807">
    <property type="entry name" value="PKS_DH"/>
</dbReference>
<dbReference type="PANTHER" id="PTHR43775:SF51">
    <property type="entry name" value="INACTIVE PHENOLPHTHIOCEROL SYNTHESIS POLYKETIDE SYNTHASE TYPE I PKS1-RELATED"/>
    <property type="match status" value="1"/>
</dbReference>
<feature type="region of interest" description="C-terminal hotdog fold" evidence="7">
    <location>
        <begin position="1884"/>
        <end position="2034"/>
    </location>
</feature>
<dbReference type="SMART" id="SM00826">
    <property type="entry name" value="PKS_DH"/>
    <property type="match status" value="1"/>
</dbReference>
<dbReference type="InterPro" id="IPR000873">
    <property type="entry name" value="AMP-dep_synth/lig_dom"/>
</dbReference>
<dbReference type="Gene3D" id="3.30.70.3290">
    <property type="match status" value="1"/>
</dbReference>
<dbReference type="InterPro" id="IPR045851">
    <property type="entry name" value="AMP-bd_C_sf"/>
</dbReference>
<dbReference type="Gene3D" id="3.40.50.720">
    <property type="entry name" value="NAD(P)-binding Rossmann-like Domain"/>
    <property type="match status" value="1"/>
</dbReference>
<dbReference type="SMART" id="SM00825">
    <property type="entry name" value="PKS_KS"/>
    <property type="match status" value="1"/>
</dbReference>
<dbReference type="Pfam" id="PF14765">
    <property type="entry name" value="PS-DH"/>
    <property type="match status" value="1"/>
</dbReference>
<dbReference type="PROSITE" id="PS52019">
    <property type="entry name" value="PKS_MFAS_DH"/>
    <property type="match status" value="1"/>
</dbReference>
<gene>
    <name evidence="12" type="ORF">NA66_1001832</name>
</gene>
<feature type="region of interest" description="Disordered" evidence="8">
    <location>
        <begin position="818"/>
        <end position="838"/>
    </location>
</feature>
<keyword evidence="3" id="KW-0808">Transferase</keyword>
<dbReference type="GO" id="GO:0004315">
    <property type="term" value="F:3-oxoacyl-[acyl-carrier-protein] synthase activity"/>
    <property type="evidence" value="ECO:0007669"/>
    <property type="project" value="InterPro"/>
</dbReference>